<evidence type="ECO:0000313" key="3">
    <source>
        <dbReference type="Proteomes" id="UP000199034"/>
    </source>
</evidence>
<dbReference type="OrthoDB" id="3785371at2"/>
<gene>
    <name evidence="2" type="ORF">SAMN05421872_101591</name>
</gene>
<feature type="chain" id="PRO_5038726105" description="DUF3558 domain-containing protein" evidence="1">
    <location>
        <begin position="22"/>
        <end position="214"/>
    </location>
</feature>
<dbReference type="RefSeq" id="WP_139175391.1">
    <property type="nucleotide sequence ID" value="NZ_FMZM01000001.1"/>
</dbReference>
<dbReference type="Proteomes" id="UP000199034">
    <property type="component" value="Unassembled WGS sequence"/>
</dbReference>
<evidence type="ECO:0008006" key="4">
    <source>
        <dbReference type="Google" id="ProtNLM"/>
    </source>
</evidence>
<proteinExistence type="predicted"/>
<protein>
    <recommendedName>
        <fullName evidence="4">DUF3558 domain-containing protein</fullName>
    </recommendedName>
</protein>
<dbReference type="STRING" id="1045774.SAMN05421872_101591"/>
<sequence length="214" mass="21494">MPTLVRSLLAAVVATAASVGAGVALVGPAERDAAVPEVAPSVTLADLDTTTLAASRAGFCAGVAPARVVEALGAEPADTASYDNGEQVLLAGDLTDVAHEFGCTWTAADGGRARGWVFAPPVTADRAARLVRAALRGEGCSRLPGAASYGVPSVAVVCPVDGGREVSYRGLFGDAWLSCALSAPATTPREELIERADRWCATVAIAGSTDSTAG</sequence>
<name>A0A1G6JUZ4_9ACTN</name>
<dbReference type="AlphaFoldDB" id="A0A1G6JUZ4"/>
<keyword evidence="1" id="KW-0732">Signal</keyword>
<accession>A0A1G6JUZ4</accession>
<keyword evidence="3" id="KW-1185">Reference proteome</keyword>
<dbReference type="EMBL" id="FMZM01000001">
    <property type="protein sequence ID" value="SDC22527.1"/>
    <property type="molecule type" value="Genomic_DNA"/>
</dbReference>
<organism evidence="2 3">
    <name type="scientific">Nocardioides lianchengensis</name>
    <dbReference type="NCBI Taxonomy" id="1045774"/>
    <lineage>
        <taxon>Bacteria</taxon>
        <taxon>Bacillati</taxon>
        <taxon>Actinomycetota</taxon>
        <taxon>Actinomycetes</taxon>
        <taxon>Propionibacteriales</taxon>
        <taxon>Nocardioidaceae</taxon>
        <taxon>Nocardioides</taxon>
    </lineage>
</organism>
<evidence type="ECO:0000313" key="2">
    <source>
        <dbReference type="EMBL" id="SDC22527.1"/>
    </source>
</evidence>
<reference evidence="2 3" key="1">
    <citation type="submission" date="2016-10" db="EMBL/GenBank/DDBJ databases">
        <authorList>
            <person name="de Groot N.N."/>
        </authorList>
    </citation>
    <scope>NUCLEOTIDE SEQUENCE [LARGE SCALE GENOMIC DNA]</scope>
    <source>
        <strain evidence="2 3">CGMCC 4.6858</strain>
    </source>
</reference>
<feature type="signal peptide" evidence="1">
    <location>
        <begin position="1"/>
        <end position="21"/>
    </location>
</feature>
<evidence type="ECO:0000256" key="1">
    <source>
        <dbReference type="SAM" id="SignalP"/>
    </source>
</evidence>